<dbReference type="RefSeq" id="XP_024336283.1">
    <property type="nucleotide sequence ID" value="XM_024479596.1"/>
</dbReference>
<feature type="region of interest" description="Disordered" evidence="1">
    <location>
        <begin position="173"/>
        <end position="268"/>
    </location>
</feature>
<feature type="compositionally biased region" description="Acidic residues" evidence="1">
    <location>
        <begin position="175"/>
        <end position="191"/>
    </location>
</feature>
<feature type="compositionally biased region" description="Basic and acidic residues" evidence="1">
    <location>
        <begin position="8"/>
        <end position="18"/>
    </location>
</feature>
<dbReference type="OrthoDB" id="1923159at2759"/>
<keyword evidence="3" id="KW-1185">Reference proteome</keyword>
<feature type="compositionally biased region" description="Polar residues" evidence="1">
    <location>
        <begin position="196"/>
        <end position="208"/>
    </location>
</feature>
<name>A0A1X6MT49_9APHY</name>
<evidence type="ECO:0000313" key="3">
    <source>
        <dbReference type="Proteomes" id="UP000194127"/>
    </source>
</evidence>
<gene>
    <name evidence="2" type="ORF">POSPLADRAFT_1048803</name>
</gene>
<dbReference type="AlphaFoldDB" id="A0A1X6MT49"/>
<dbReference type="GeneID" id="36324546"/>
<proteinExistence type="predicted"/>
<dbReference type="Proteomes" id="UP000194127">
    <property type="component" value="Unassembled WGS sequence"/>
</dbReference>
<accession>A0A1X6MT49</accession>
<sequence>MGPVTRSRRLDVGHHDSDPESDAPATVNEIEVHLNKAVRGARALQEELEELKRQNTELKQRLEHVEHPDQPKRGRKGGPTFVALQGTIRELNSRIRDLEKARRKDKKKIDKARRDRLQLLLYLRMREAKADASELQDDAELDVGDTAHTMRKQWDALLEIAKAWAKVDLLRQEDTSEEEAEEQFIDDEPPDADVSSVRSVLTGRSATSPEPEVQHNGADDKDDEPPTSSNPAKKRRIAFSPESSPLSQPPSPNTEEVPQNEAGMSQIPIETISNQTAAEQVVAGNPAAVN</sequence>
<evidence type="ECO:0000256" key="1">
    <source>
        <dbReference type="SAM" id="MobiDB-lite"/>
    </source>
</evidence>
<reference evidence="2 3" key="1">
    <citation type="submission" date="2017-04" db="EMBL/GenBank/DDBJ databases">
        <title>Genome Sequence of the Model Brown-Rot Fungus Postia placenta SB12.</title>
        <authorList>
            <consortium name="DOE Joint Genome Institute"/>
            <person name="Gaskell J."/>
            <person name="Kersten P."/>
            <person name="Larrondo L.F."/>
            <person name="Canessa P."/>
            <person name="Martinez D."/>
            <person name="Hibbett D."/>
            <person name="Schmoll M."/>
            <person name="Kubicek C.P."/>
            <person name="Martinez A.T."/>
            <person name="Yadav J."/>
            <person name="Master E."/>
            <person name="Magnuson J.K."/>
            <person name="James T."/>
            <person name="Yaver D."/>
            <person name="Berka R."/>
            <person name="Labutti K."/>
            <person name="Lipzen A."/>
            <person name="Aerts A."/>
            <person name="Barry K."/>
            <person name="Henrissat B."/>
            <person name="Blanchette R."/>
            <person name="Grigoriev I."/>
            <person name="Cullen D."/>
        </authorList>
    </citation>
    <scope>NUCLEOTIDE SEQUENCE [LARGE SCALE GENOMIC DNA]</scope>
    <source>
        <strain evidence="2 3">MAD-698-R-SB12</strain>
    </source>
</reference>
<evidence type="ECO:0000313" key="2">
    <source>
        <dbReference type="EMBL" id="OSX59489.1"/>
    </source>
</evidence>
<dbReference type="EMBL" id="KZ110602">
    <property type="protein sequence ID" value="OSX59489.1"/>
    <property type="molecule type" value="Genomic_DNA"/>
</dbReference>
<feature type="compositionally biased region" description="Basic and acidic residues" evidence="1">
    <location>
        <begin position="60"/>
        <end position="72"/>
    </location>
</feature>
<feature type="region of interest" description="Disordered" evidence="1">
    <location>
        <begin position="60"/>
        <end position="80"/>
    </location>
</feature>
<protein>
    <submittedName>
        <fullName evidence="2">Uncharacterized protein</fullName>
    </submittedName>
</protein>
<organism evidence="2 3">
    <name type="scientific">Postia placenta MAD-698-R-SB12</name>
    <dbReference type="NCBI Taxonomy" id="670580"/>
    <lineage>
        <taxon>Eukaryota</taxon>
        <taxon>Fungi</taxon>
        <taxon>Dikarya</taxon>
        <taxon>Basidiomycota</taxon>
        <taxon>Agaricomycotina</taxon>
        <taxon>Agaricomycetes</taxon>
        <taxon>Polyporales</taxon>
        <taxon>Adustoporiaceae</taxon>
        <taxon>Rhodonia</taxon>
    </lineage>
</organism>
<feature type="region of interest" description="Disordered" evidence="1">
    <location>
        <begin position="1"/>
        <end position="26"/>
    </location>
</feature>
<dbReference type="STRING" id="670580.A0A1X6MT49"/>